<dbReference type="Proteomes" id="UP000070657">
    <property type="component" value="Unassembled WGS sequence"/>
</dbReference>
<comment type="caution">
    <text evidence="1">The sequence shown here is derived from an EMBL/GenBank/DDBJ whole genome shotgun (WGS) entry which is preliminary data.</text>
</comment>
<name>A0A133UIL0_9EURY</name>
<dbReference type="AlphaFoldDB" id="A0A133UIL0"/>
<gene>
    <name evidence="1" type="ORF">AKJ66_00130</name>
</gene>
<reference evidence="1 2" key="1">
    <citation type="journal article" date="2016" name="Sci. Rep.">
        <title>Metabolic traits of an uncultured archaeal lineage -MSBL1- from brine pools of the Red Sea.</title>
        <authorList>
            <person name="Mwirichia R."/>
            <person name="Alam I."/>
            <person name="Rashid M."/>
            <person name="Vinu M."/>
            <person name="Ba-Alawi W."/>
            <person name="Anthony Kamau A."/>
            <person name="Kamanda Ngugi D."/>
            <person name="Goker M."/>
            <person name="Klenk H.P."/>
            <person name="Bajic V."/>
            <person name="Stingl U."/>
        </authorList>
    </citation>
    <scope>NUCLEOTIDE SEQUENCE [LARGE SCALE GENOMIC DNA]</scope>
    <source>
        <strain evidence="1">SCGC-AAA259E22</strain>
    </source>
</reference>
<dbReference type="EMBL" id="LHXP01000001">
    <property type="protein sequence ID" value="KXA94007.1"/>
    <property type="molecule type" value="Genomic_DNA"/>
</dbReference>
<proteinExistence type="predicted"/>
<accession>A0A133UIL0</accession>
<evidence type="ECO:0000313" key="2">
    <source>
        <dbReference type="Proteomes" id="UP000070657"/>
    </source>
</evidence>
<evidence type="ECO:0000313" key="1">
    <source>
        <dbReference type="EMBL" id="KXA94007.1"/>
    </source>
</evidence>
<keyword evidence="2" id="KW-1185">Reference proteome</keyword>
<protein>
    <submittedName>
        <fullName evidence="1">Uncharacterized protein</fullName>
    </submittedName>
</protein>
<organism evidence="1 2">
    <name type="scientific">candidate division MSBL1 archaeon SCGC-AAA259E22</name>
    <dbReference type="NCBI Taxonomy" id="1698265"/>
    <lineage>
        <taxon>Archaea</taxon>
        <taxon>Methanobacteriati</taxon>
        <taxon>Methanobacteriota</taxon>
        <taxon>candidate division MSBL1</taxon>
    </lineage>
</organism>
<sequence>MAEKRWHTERGKVGAEDWIAKRKSYGSRLSLEDIKGKLRREKTFWVEFFHPFSRRYLKLLGEALVDYMEEDKPDSAWAMPNIEGTEEPVRISRRDVTSKLVEFEWVRIVWGDMKNVEKALFITPIDMMLRVDFRKGEQPTWPTRVKEIETSPHDDQPVQMERSWPRGERYEVAKSRVCQERATTVKGPVKGEPVGSFEGLEKTWDRIRKYQLTPGQLLWLITALSKYDSDARAPFGEEDLISQDEYQEAWEEMHKGGGPPPRHGRIRDEVRDPLQDKGLIHYYPLEVAEHGRWRLTAKGYRLFRPRYPEWDHTKKTHRRAGESLARVAARRKMVPLILFHGVKEIRKSLDAGKKDIRHADVPMVPPRWGENYAEEVAKQWDFNRAIMGQVVPDPWNNRELVEDAVDDAVELNRRVCFPSWTAEQADRIFELASEELPPEYHVGFGLDYIWHDELIIIQPIPLNLQGEVEERYERWMELSNLAERVLDTEAADMEIKEGVDGYYRIYDPKTGGQEYLGKAAGELKKIVEDRPTAVRYASLFDDEDPTRDRLEEFEKALSKELRKPDPERDIYVRSKDPAFVAVDGEIFPGEAYLRKCREFIA</sequence>